<evidence type="ECO:0000259" key="2">
    <source>
        <dbReference type="Pfam" id="PF13193"/>
    </source>
</evidence>
<protein>
    <submittedName>
        <fullName evidence="3">Acyl-CoA synthetase</fullName>
    </submittedName>
</protein>
<sequence>MNKPLPLNEWLSDARGPDCIVAFDGTKSWTQATLVRDVQQLYSELHTRTGERWALCFDNSYWFIVALLATLHAGKTPLLPGHCREAQLREQQALFSGVLTDLPLGLNCPLINPQTLSSQTPQTLPPVAHDAGVILFTSGSTGEPAQIFKSVNALNEESVWLTKLWGSDLCDCRVVASVSHQHMYGLTFRIMLPMTLGLACDVSMIHFPEQLAAHTSHPLLFISSPAFLKRLDTSLTAPPCRKIISAAGLLDDETAQRVTRWFGEAVCEIYGTTETGVLAWRHHHSVAPPWQPFPEVEFIAREEEWSVRSPLIDAGECPLDDKLNFTPQGGFRLLGRRDRIVKIEEKRVSLSEIERRLMTLPGVQDAAVVPIVRAGRMTLGAVVVPDGSAILPAKHKTQWRQTLRQWLEPVAIPRYWRIVASIPLNSQSKRAWAQLQELFDETH</sequence>
<dbReference type="Gene3D" id="3.40.50.12780">
    <property type="entry name" value="N-terminal domain of ligase-like"/>
    <property type="match status" value="1"/>
</dbReference>
<dbReference type="Pfam" id="PF13193">
    <property type="entry name" value="AMP-binding_C"/>
    <property type="match status" value="1"/>
</dbReference>
<gene>
    <name evidence="3" type="ORF">E2L00_05605</name>
</gene>
<organism evidence="3 4">
    <name type="scientific">Cedecea colo</name>
    <dbReference type="NCBI Taxonomy" id="2552946"/>
    <lineage>
        <taxon>Bacteria</taxon>
        <taxon>Pseudomonadati</taxon>
        <taxon>Pseudomonadota</taxon>
        <taxon>Gammaproteobacteria</taxon>
        <taxon>Enterobacterales</taxon>
        <taxon>Enterobacteriaceae</taxon>
        <taxon>Cedecea</taxon>
    </lineage>
</organism>
<dbReference type="Gene3D" id="3.30.300.30">
    <property type="match status" value="1"/>
</dbReference>
<comment type="caution">
    <text evidence="3">The sequence shown here is derived from an EMBL/GenBank/DDBJ whole genome shotgun (WGS) entry which is preliminary data.</text>
</comment>
<feature type="domain" description="AMP-binding enzyme C-terminal" evidence="2">
    <location>
        <begin position="352"/>
        <end position="429"/>
    </location>
</feature>
<accession>A0ABX0VJ96</accession>
<evidence type="ECO:0000313" key="4">
    <source>
        <dbReference type="Proteomes" id="UP000697927"/>
    </source>
</evidence>
<feature type="domain" description="AMP-dependent synthetase/ligase" evidence="1">
    <location>
        <begin position="120"/>
        <end position="289"/>
    </location>
</feature>
<dbReference type="InterPro" id="IPR045851">
    <property type="entry name" value="AMP-bd_C_sf"/>
</dbReference>
<reference evidence="3 4" key="1">
    <citation type="journal article" date="2020" name="Microorganisms">
        <title>Polyphasic Characterisation of Cedecea colo sp. nov., a New Enteric Bacterium Isolated from the Koala Hindgut.</title>
        <authorList>
            <person name="Boath J.M."/>
            <person name="Dakhal S."/>
            <person name="Van T.T.H."/>
            <person name="Moore R.J."/>
            <person name="Dekiwadia C."/>
            <person name="Macreadie I.G."/>
        </authorList>
    </citation>
    <scope>NUCLEOTIDE SEQUENCE [LARGE SCALE GENOMIC DNA]</scope>
    <source>
        <strain evidence="3 4">ZA</strain>
    </source>
</reference>
<dbReference type="InterPro" id="IPR025110">
    <property type="entry name" value="AMP-bd_C"/>
</dbReference>
<dbReference type="PANTHER" id="PTHR45398:SF1">
    <property type="entry name" value="ENZYME, PUTATIVE (JCVI)-RELATED"/>
    <property type="match status" value="1"/>
</dbReference>
<evidence type="ECO:0000313" key="3">
    <source>
        <dbReference type="EMBL" id="NIY47018.1"/>
    </source>
</evidence>
<dbReference type="RefSeq" id="WP_167608180.1">
    <property type="nucleotide sequence ID" value="NZ_SOYS01000002.1"/>
</dbReference>
<dbReference type="InterPro" id="IPR000873">
    <property type="entry name" value="AMP-dep_synth/lig_dom"/>
</dbReference>
<dbReference type="SUPFAM" id="SSF56801">
    <property type="entry name" value="Acetyl-CoA synthetase-like"/>
    <property type="match status" value="1"/>
</dbReference>
<dbReference type="InterPro" id="IPR042099">
    <property type="entry name" value="ANL_N_sf"/>
</dbReference>
<dbReference type="EMBL" id="SOYS01000002">
    <property type="protein sequence ID" value="NIY47018.1"/>
    <property type="molecule type" value="Genomic_DNA"/>
</dbReference>
<name>A0ABX0VJ96_9ENTR</name>
<dbReference type="Proteomes" id="UP000697927">
    <property type="component" value="Unassembled WGS sequence"/>
</dbReference>
<evidence type="ECO:0000259" key="1">
    <source>
        <dbReference type="Pfam" id="PF00501"/>
    </source>
</evidence>
<dbReference type="PANTHER" id="PTHR45398">
    <property type="match status" value="1"/>
</dbReference>
<dbReference type="Pfam" id="PF00501">
    <property type="entry name" value="AMP-binding"/>
    <property type="match status" value="1"/>
</dbReference>
<keyword evidence="4" id="KW-1185">Reference proteome</keyword>
<proteinExistence type="predicted"/>